<gene>
    <name evidence="2" type="ORF">Hs20B_12080</name>
</gene>
<keyword evidence="1" id="KW-1133">Transmembrane helix</keyword>
<name>A0A6A0B5Y4_9LACT</name>
<dbReference type="RefSeq" id="WP_172356684.1">
    <property type="nucleotide sequence ID" value="NZ_BLLH01000006.1"/>
</dbReference>
<organism evidence="2 3">
    <name type="scientific">Pseudolactococcus insecticola</name>
    <dbReference type="NCBI Taxonomy" id="2709158"/>
    <lineage>
        <taxon>Bacteria</taxon>
        <taxon>Bacillati</taxon>
        <taxon>Bacillota</taxon>
        <taxon>Bacilli</taxon>
        <taxon>Lactobacillales</taxon>
        <taxon>Streptococcaceae</taxon>
        <taxon>Pseudolactococcus</taxon>
    </lineage>
</organism>
<reference evidence="2 3" key="1">
    <citation type="submission" date="2020-02" db="EMBL/GenBank/DDBJ databases">
        <title>Draft genome sequence of Lactococcus sp. Hs20B0-1.</title>
        <authorList>
            <person name="Noda S."/>
            <person name="Yuki M."/>
            <person name="Ohkuma M."/>
        </authorList>
    </citation>
    <scope>NUCLEOTIDE SEQUENCE [LARGE SCALE GENOMIC DNA]</scope>
    <source>
        <strain evidence="2 3">Hs20B0-1</strain>
    </source>
</reference>
<dbReference type="Proteomes" id="UP000475928">
    <property type="component" value="Unassembled WGS sequence"/>
</dbReference>
<keyword evidence="1" id="KW-0472">Membrane</keyword>
<comment type="caution">
    <text evidence="2">The sequence shown here is derived from an EMBL/GenBank/DDBJ whole genome shotgun (WGS) entry which is preliminary data.</text>
</comment>
<keyword evidence="1" id="KW-0812">Transmembrane</keyword>
<keyword evidence="3" id="KW-1185">Reference proteome</keyword>
<feature type="transmembrane region" description="Helical" evidence="1">
    <location>
        <begin position="12"/>
        <end position="30"/>
    </location>
</feature>
<accession>A0A6A0B5Y4</accession>
<proteinExistence type="predicted"/>
<evidence type="ECO:0000256" key="1">
    <source>
        <dbReference type="SAM" id="Phobius"/>
    </source>
</evidence>
<protein>
    <submittedName>
        <fullName evidence="2">Uncharacterized protein</fullName>
    </submittedName>
</protein>
<sequence length="74" mass="8419">MDFNNLQNFMSNQLPILLTAVAIILSIKSWKNQKWLELGSVLLFFVIIMSLTKGFTGIYNFFKAILAFFGINLG</sequence>
<feature type="transmembrane region" description="Helical" evidence="1">
    <location>
        <begin position="42"/>
        <end position="71"/>
    </location>
</feature>
<evidence type="ECO:0000313" key="2">
    <source>
        <dbReference type="EMBL" id="GFH40810.1"/>
    </source>
</evidence>
<dbReference type="EMBL" id="BLLH01000006">
    <property type="protein sequence ID" value="GFH40810.1"/>
    <property type="molecule type" value="Genomic_DNA"/>
</dbReference>
<dbReference type="AlphaFoldDB" id="A0A6A0B5Y4"/>
<evidence type="ECO:0000313" key="3">
    <source>
        <dbReference type="Proteomes" id="UP000475928"/>
    </source>
</evidence>